<dbReference type="Pfam" id="PF00563">
    <property type="entry name" value="EAL"/>
    <property type="match status" value="1"/>
</dbReference>
<dbReference type="InterPro" id="IPR052155">
    <property type="entry name" value="Biofilm_reg_signaling"/>
</dbReference>
<dbReference type="Proteomes" id="UP000593812">
    <property type="component" value="Chromosome"/>
</dbReference>
<dbReference type="RefSeq" id="WP_127801710.1">
    <property type="nucleotide sequence ID" value="NZ_CP048654.1"/>
</dbReference>
<feature type="transmembrane region" description="Helical" evidence="1">
    <location>
        <begin position="77"/>
        <end position="98"/>
    </location>
</feature>
<dbReference type="EMBL" id="CP048654">
    <property type="protein sequence ID" value="QOW43310.1"/>
    <property type="molecule type" value="Genomic_DNA"/>
</dbReference>
<keyword evidence="1" id="KW-0472">Membrane</keyword>
<feature type="domain" description="GGDEF" evidence="3">
    <location>
        <begin position="292"/>
        <end position="424"/>
    </location>
</feature>
<feature type="transmembrane region" description="Helical" evidence="1">
    <location>
        <begin position="144"/>
        <end position="163"/>
    </location>
</feature>
<gene>
    <name evidence="5" type="ORF">G0027_10930</name>
</gene>
<dbReference type="AlphaFoldDB" id="A0A7S7AEG5"/>
<reference evidence="5 6" key="1">
    <citation type="submission" date="2020-02" db="EMBL/GenBank/DDBJ databases">
        <title>Tigecycline-resistant Acinetobacter species from pigs and migratory birds.</title>
        <authorList>
            <person name="Chen C."/>
            <person name="Sun J."/>
            <person name="Liao X.-P."/>
            <person name="Liu Y.-H."/>
        </authorList>
    </citation>
    <scope>NUCLEOTIDE SEQUENCE [LARGE SCALE GENOMIC DNA]</scope>
    <source>
        <strain evidence="5 6">C15_T</strain>
    </source>
</reference>
<dbReference type="InterPro" id="IPR035919">
    <property type="entry name" value="EAL_sf"/>
</dbReference>
<proteinExistence type="predicted"/>
<evidence type="ECO:0000256" key="1">
    <source>
        <dbReference type="PROSITE-ProRule" id="PRU00244"/>
    </source>
</evidence>
<feature type="domain" description="MHYT" evidence="4">
    <location>
        <begin position="6"/>
        <end position="201"/>
    </location>
</feature>
<keyword evidence="1" id="KW-0812">Transmembrane</keyword>
<dbReference type="PANTHER" id="PTHR44757:SF2">
    <property type="entry name" value="BIOFILM ARCHITECTURE MAINTENANCE PROTEIN MBAA"/>
    <property type="match status" value="1"/>
</dbReference>
<dbReference type="Gene3D" id="3.30.70.270">
    <property type="match status" value="1"/>
</dbReference>
<feature type="domain" description="EAL" evidence="2">
    <location>
        <begin position="434"/>
        <end position="688"/>
    </location>
</feature>
<dbReference type="InterPro" id="IPR043128">
    <property type="entry name" value="Rev_trsase/Diguanyl_cyclase"/>
</dbReference>
<dbReference type="SUPFAM" id="SSF141868">
    <property type="entry name" value="EAL domain-like"/>
    <property type="match status" value="1"/>
</dbReference>
<feature type="transmembrane region" description="Helical" evidence="1">
    <location>
        <begin position="46"/>
        <end position="71"/>
    </location>
</feature>
<protein>
    <submittedName>
        <fullName evidence="5">Bifunctional diguanylate cyclase/phosphodiesterase</fullName>
    </submittedName>
</protein>
<dbReference type="SMART" id="SM00052">
    <property type="entry name" value="EAL"/>
    <property type="match status" value="1"/>
</dbReference>
<feature type="transmembrane region" description="Helical" evidence="1">
    <location>
        <begin position="105"/>
        <end position="124"/>
    </location>
</feature>
<name>A0A7S7AEG5_9GAMM</name>
<evidence type="ECO:0000259" key="3">
    <source>
        <dbReference type="PROSITE" id="PS50887"/>
    </source>
</evidence>
<dbReference type="GO" id="GO:0016020">
    <property type="term" value="C:membrane"/>
    <property type="evidence" value="ECO:0007669"/>
    <property type="project" value="UniProtKB-UniRule"/>
</dbReference>
<dbReference type="SUPFAM" id="SSF55073">
    <property type="entry name" value="Nucleotide cyclase"/>
    <property type="match status" value="1"/>
</dbReference>
<dbReference type="Pfam" id="PF00990">
    <property type="entry name" value="GGDEF"/>
    <property type="match status" value="1"/>
</dbReference>
<dbReference type="PROSITE" id="PS50924">
    <property type="entry name" value="MHYT"/>
    <property type="match status" value="1"/>
</dbReference>
<dbReference type="NCBIfam" id="TIGR00254">
    <property type="entry name" value="GGDEF"/>
    <property type="match status" value="1"/>
</dbReference>
<evidence type="ECO:0000313" key="5">
    <source>
        <dbReference type="EMBL" id="QOW43310.1"/>
    </source>
</evidence>
<dbReference type="PANTHER" id="PTHR44757">
    <property type="entry name" value="DIGUANYLATE CYCLASE DGCP"/>
    <property type="match status" value="1"/>
</dbReference>
<evidence type="ECO:0000313" key="6">
    <source>
        <dbReference type="Proteomes" id="UP000593812"/>
    </source>
</evidence>
<dbReference type="CDD" id="cd01948">
    <property type="entry name" value="EAL"/>
    <property type="match status" value="1"/>
</dbReference>
<dbReference type="InterPro" id="IPR005330">
    <property type="entry name" value="MHYT_dom"/>
</dbReference>
<keyword evidence="1" id="KW-1133">Transmembrane helix</keyword>
<feature type="transmembrane region" description="Helical" evidence="1">
    <location>
        <begin position="6"/>
        <end position="26"/>
    </location>
</feature>
<dbReference type="PROSITE" id="PS50887">
    <property type="entry name" value="GGDEF"/>
    <property type="match status" value="1"/>
</dbReference>
<dbReference type="PROSITE" id="PS50883">
    <property type="entry name" value="EAL"/>
    <property type="match status" value="1"/>
</dbReference>
<evidence type="ECO:0000259" key="4">
    <source>
        <dbReference type="PROSITE" id="PS50924"/>
    </source>
</evidence>
<dbReference type="Pfam" id="PF03707">
    <property type="entry name" value="MHYT"/>
    <property type="match status" value="2"/>
</dbReference>
<dbReference type="Gene3D" id="3.20.20.450">
    <property type="entry name" value="EAL domain"/>
    <property type="match status" value="1"/>
</dbReference>
<dbReference type="InterPro" id="IPR001633">
    <property type="entry name" value="EAL_dom"/>
</dbReference>
<organism evidence="5 6">
    <name type="scientific">Acinetobacter indicus</name>
    <dbReference type="NCBI Taxonomy" id="756892"/>
    <lineage>
        <taxon>Bacteria</taxon>
        <taxon>Pseudomonadati</taxon>
        <taxon>Pseudomonadota</taxon>
        <taxon>Gammaproteobacteria</taxon>
        <taxon>Moraxellales</taxon>
        <taxon>Moraxellaceae</taxon>
        <taxon>Acinetobacter</taxon>
    </lineage>
</organism>
<feature type="transmembrane region" description="Helical" evidence="1">
    <location>
        <begin position="218"/>
        <end position="240"/>
    </location>
</feature>
<feature type="transmembrane region" description="Helical" evidence="1">
    <location>
        <begin position="175"/>
        <end position="198"/>
    </location>
</feature>
<sequence>MVHIHYDFSLVVGSIAVAILASYLAISTQQFLLGGIRQKSEKAMLLLSGLCLGVAIWGMHFVGMLACQLPANYTFNLPLTIFSGVIAFMASTFAIWLTTKPTLPFARLMIGAVLMGLGISGMHYTGMLGMVVENHRTYYDPLLVVFSVLIAISGSGLTFWLAFRFKNTLLYHRHYKVMIAIMMSLAIVGMHYTGMASVSYYPIDTERLDAIYKTGNGILLFTVIFVTSLVMVAAFSVAVLEQRLEERNRQLSLVNRELANQAVQDNLTKLPNRLYLAEYAHLLFSAQRINQQNVAFLYIDLDRFKAVNDVFGHHVGDQLLIQLTTRLHQQLKSQEKLLRIGGDEFLLVLEQATVEDAIQAAENVLHSVQDSFLIAGKSINISASIGIAMYPEHGNNLQDVLMNADAAMLTSKYQGRNTYSVFNYSIDQQETKSQTKLLNDLYKAVDEQQFILFYQPKFTTSTQQICGVEALIRWMHPVHGLLTPNMFIKGAEKSGLIIQMGYWALEQACKQIQQWEQQGLNLFPLAVNLSAVQFEHKHLFSTLETLFRRYAIDPSHLMIEITETTAMHHVESSIRSFRRLREMGVKLAIDDFGTGHSSFLYLKDLPVDELKIDRAFIKDLYRDSKEEMILESIIQLATKLGLTVTAEGVETPLQAEILARLGCQQLQGYLLSMPVEVERLEDLPQVQNEIIGSD</sequence>
<dbReference type="SMART" id="SM00267">
    <property type="entry name" value="GGDEF"/>
    <property type="match status" value="1"/>
</dbReference>
<dbReference type="InterPro" id="IPR029787">
    <property type="entry name" value="Nucleotide_cyclase"/>
</dbReference>
<dbReference type="InterPro" id="IPR000160">
    <property type="entry name" value="GGDEF_dom"/>
</dbReference>
<evidence type="ECO:0000259" key="2">
    <source>
        <dbReference type="PROSITE" id="PS50883"/>
    </source>
</evidence>
<dbReference type="CDD" id="cd01949">
    <property type="entry name" value="GGDEF"/>
    <property type="match status" value="1"/>
</dbReference>
<accession>A0A7S7AEG5</accession>